<dbReference type="SUPFAM" id="SSF55781">
    <property type="entry name" value="GAF domain-like"/>
    <property type="match status" value="1"/>
</dbReference>
<evidence type="ECO:0000256" key="4">
    <source>
        <dbReference type="ARBA" id="ARBA00022679"/>
    </source>
</evidence>
<dbReference type="InterPro" id="IPR029016">
    <property type="entry name" value="GAF-like_dom_sf"/>
</dbReference>
<dbReference type="InterPro" id="IPR003018">
    <property type="entry name" value="GAF"/>
</dbReference>
<dbReference type="PANTHER" id="PTHR42878:SF15">
    <property type="entry name" value="BACTERIOPHYTOCHROME"/>
    <property type="match status" value="1"/>
</dbReference>
<dbReference type="Proteomes" id="UP000190961">
    <property type="component" value="Unassembled WGS sequence"/>
</dbReference>
<dbReference type="GO" id="GO:0030295">
    <property type="term" value="F:protein kinase activator activity"/>
    <property type="evidence" value="ECO:0007669"/>
    <property type="project" value="TreeGrafter"/>
</dbReference>
<dbReference type="CDD" id="cd00082">
    <property type="entry name" value="HisKA"/>
    <property type="match status" value="1"/>
</dbReference>
<reference evidence="7 8" key="1">
    <citation type="submission" date="2017-02" db="EMBL/GenBank/DDBJ databases">
        <authorList>
            <person name="Peterson S.W."/>
        </authorList>
    </citation>
    <scope>NUCLEOTIDE SEQUENCE [LARGE SCALE GENOMIC DNA]</scope>
    <source>
        <strain evidence="7 8">DSM 25262</strain>
    </source>
</reference>
<dbReference type="Pfam" id="PF00512">
    <property type="entry name" value="HisKA"/>
    <property type="match status" value="1"/>
</dbReference>
<dbReference type="PROSITE" id="PS50109">
    <property type="entry name" value="HIS_KIN"/>
    <property type="match status" value="1"/>
</dbReference>
<comment type="catalytic activity">
    <reaction evidence="1">
        <text>ATP + protein L-histidine = ADP + protein N-phospho-L-histidine.</text>
        <dbReference type="EC" id="2.7.13.3"/>
    </reaction>
</comment>
<dbReference type="GO" id="GO:0000155">
    <property type="term" value="F:phosphorelay sensor kinase activity"/>
    <property type="evidence" value="ECO:0007669"/>
    <property type="project" value="InterPro"/>
</dbReference>
<evidence type="ECO:0000256" key="3">
    <source>
        <dbReference type="ARBA" id="ARBA00022553"/>
    </source>
</evidence>
<protein>
    <recommendedName>
        <fullName evidence="2">histidine kinase</fullName>
        <ecNumber evidence="2">2.7.13.3</ecNumber>
    </recommendedName>
</protein>
<dbReference type="Gene3D" id="1.10.287.130">
    <property type="match status" value="1"/>
</dbReference>
<keyword evidence="3" id="KW-0597">Phosphoprotein</keyword>
<feature type="domain" description="Histidine kinase" evidence="6">
    <location>
        <begin position="197"/>
        <end position="410"/>
    </location>
</feature>
<keyword evidence="4" id="KW-0808">Transferase</keyword>
<dbReference type="Pfam" id="PF02518">
    <property type="entry name" value="HATPase_c"/>
    <property type="match status" value="1"/>
</dbReference>
<organism evidence="7 8">
    <name type="scientific">Ohtaekwangia koreensis</name>
    <dbReference type="NCBI Taxonomy" id="688867"/>
    <lineage>
        <taxon>Bacteria</taxon>
        <taxon>Pseudomonadati</taxon>
        <taxon>Bacteroidota</taxon>
        <taxon>Cytophagia</taxon>
        <taxon>Cytophagales</taxon>
        <taxon>Fulvivirgaceae</taxon>
        <taxon>Ohtaekwangia</taxon>
    </lineage>
</organism>
<dbReference type="InterPro" id="IPR003661">
    <property type="entry name" value="HisK_dim/P_dom"/>
</dbReference>
<dbReference type="Gene3D" id="3.30.565.10">
    <property type="entry name" value="Histidine kinase-like ATPase, C-terminal domain"/>
    <property type="match status" value="1"/>
</dbReference>
<dbReference type="InterPro" id="IPR005467">
    <property type="entry name" value="His_kinase_dom"/>
</dbReference>
<dbReference type="GO" id="GO:0007234">
    <property type="term" value="P:osmosensory signaling via phosphorelay pathway"/>
    <property type="evidence" value="ECO:0007669"/>
    <property type="project" value="TreeGrafter"/>
</dbReference>
<dbReference type="EC" id="2.7.13.3" evidence="2"/>
<dbReference type="SMART" id="SM00388">
    <property type="entry name" value="HisKA"/>
    <property type="match status" value="1"/>
</dbReference>
<dbReference type="SMART" id="SM00387">
    <property type="entry name" value="HATPase_c"/>
    <property type="match status" value="1"/>
</dbReference>
<keyword evidence="8" id="KW-1185">Reference proteome</keyword>
<dbReference type="SMART" id="SM00065">
    <property type="entry name" value="GAF"/>
    <property type="match status" value="1"/>
</dbReference>
<dbReference type="OrthoDB" id="9766459at2"/>
<evidence type="ECO:0000256" key="2">
    <source>
        <dbReference type="ARBA" id="ARBA00012438"/>
    </source>
</evidence>
<dbReference type="AlphaFoldDB" id="A0A1T5JU77"/>
<gene>
    <name evidence="7" type="ORF">SAMN05660236_1489</name>
</gene>
<dbReference type="InterPro" id="IPR036890">
    <property type="entry name" value="HATPase_C_sf"/>
</dbReference>
<proteinExistence type="predicted"/>
<dbReference type="SUPFAM" id="SSF47384">
    <property type="entry name" value="Homodimeric domain of signal transducing histidine kinase"/>
    <property type="match status" value="1"/>
</dbReference>
<dbReference type="STRING" id="688867.SAMN05660236_1489"/>
<evidence type="ECO:0000256" key="5">
    <source>
        <dbReference type="ARBA" id="ARBA00022777"/>
    </source>
</evidence>
<evidence type="ECO:0000313" key="8">
    <source>
        <dbReference type="Proteomes" id="UP000190961"/>
    </source>
</evidence>
<accession>A0A1T5JU77</accession>
<sequence length="417" mass="46389">MNSTIMDSGMELLAKTGQALLLARDLSSATCIISSVARKITEADGATFILREGNYSFYADEDAMSPLWKGSRFPIDTCLGGWSMTHGKVAIIEDVYADDRVSPDIYHPTFVKSIAIVPIGTDHATGALGVYWAEHRVISHEEIALLQSLADLAASALETIKVYTDLEQRAKDAAAQHELVSKELALITKEFESFSYSISHDLRAPLRAIIGFSKMLEEDYSKTLDMEGQRVLGVIQRNAGKMDTLINDLLKFSRLARKELQRNTIDTYKLLQSTINEINQSTVHKSTIQIGTLFPSYADYSLLSQVWANLISNAIKFSSRKERPFIEIGSYRKDNEIIYFIKDNGAGFNMAYADKLFGVFQRLHKPTEFEGTGVGLAIVHRIVTKHGGTVWADAVLSEGATFYFSLPDHENQVVNNP</sequence>
<dbReference type="RefSeq" id="WP_079686023.1">
    <property type="nucleotide sequence ID" value="NZ_FUZU01000001.1"/>
</dbReference>
<keyword evidence="5" id="KW-0418">Kinase</keyword>
<dbReference type="FunFam" id="3.30.565.10:FF:000006">
    <property type="entry name" value="Sensor histidine kinase WalK"/>
    <property type="match status" value="1"/>
</dbReference>
<dbReference type="PANTHER" id="PTHR42878">
    <property type="entry name" value="TWO-COMPONENT HISTIDINE KINASE"/>
    <property type="match status" value="1"/>
</dbReference>
<dbReference type="InterPro" id="IPR004358">
    <property type="entry name" value="Sig_transdc_His_kin-like_C"/>
</dbReference>
<dbReference type="InterPro" id="IPR036097">
    <property type="entry name" value="HisK_dim/P_sf"/>
</dbReference>
<name>A0A1T5JU77_9BACT</name>
<dbReference type="InterPro" id="IPR050351">
    <property type="entry name" value="BphY/WalK/GraS-like"/>
</dbReference>
<dbReference type="Pfam" id="PF13185">
    <property type="entry name" value="GAF_2"/>
    <property type="match status" value="1"/>
</dbReference>
<dbReference type="EMBL" id="FUZU01000001">
    <property type="protein sequence ID" value="SKC54921.1"/>
    <property type="molecule type" value="Genomic_DNA"/>
</dbReference>
<dbReference type="InterPro" id="IPR003594">
    <property type="entry name" value="HATPase_dom"/>
</dbReference>
<dbReference type="GO" id="GO:0000156">
    <property type="term" value="F:phosphorelay response regulator activity"/>
    <property type="evidence" value="ECO:0007669"/>
    <property type="project" value="TreeGrafter"/>
</dbReference>
<evidence type="ECO:0000259" key="6">
    <source>
        <dbReference type="PROSITE" id="PS50109"/>
    </source>
</evidence>
<dbReference type="SUPFAM" id="SSF55874">
    <property type="entry name" value="ATPase domain of HSP90 chaperone/DNA topoisomerase II/histidine kinase"/>
    <property type="match status" value="1"/>
</dbReference>
<dbReference type="PRINTS" id="PR00344">
    <property type="entry name" value="BCTRLSENSOR"/>
</dbReference>
<evidence type="ECO:0000313" key="7">
    <source>
        <dbReference type="EMBL" id="SKC54921.1"/>
    </source>
</evidence>
<dbReference type="Gene3D" id="3.30.450.40">
    <property type="match status" value="1"/>
</dbReference>
<evidence type="ECO:0000256" key="1">
    <source>
        <dbReference type="ARBA" id="ARBA00000085"/>
    </source>
</evidence>